<dbReference type="AlphaFoldDB" id="S9P7P7"/>
<reference evidence="2" key="1">
    <citation type="submission" date="2013-05" db="EMBL/GenBank/DDBJ databases">
        <title>Genome assembly of Cystobacter fuscus DSM 2262.</title>
        <authorList>
            <person name="Sharma G."/>
            <person name="Khatri I."/>
            <person name="Kaur C."/>
            <person name="Mayilraj S."/>
            <person name="Subramanian S."/>
        </authorList>
    </citation>
    <scope>NUCLEOTIDE SEQUENCE [LARGE SCALE GENOMIC DNA]</scope>
    <source>
        <strain evidence="2">DSM 2262</strain>
    </source>
</reference>
<keyword evidence="3" id="KW-1185">Reference proteome</keyword>
<gene>
    <name evidence="2" type="ORF">D187_001957</name>
</gene>
<evidence type="ECO:0000313" key="2">
    <source>
        <dbReference type="EMBL" id="EPX60470.1"/>
    </source>
</evidence>
<feature type="compositionally biased region" description="Basic residues" evidence="1">
    <location>
        <begin position="44"/>
        <end position="57"/>
    </location>
</feature>
<feature type="compositionally biased region" description="Basic and acidic residues" evidence="1">
    <location>
        <begin position="30"/>
        <end position="43"/>
    </location>
</feature>
<proteinExistence type="predicted"/>
<accession>S9P7P7</accession>
<name>S9P7P7_CYSF2</name>
<protein>
    <submittedName>
        <fullName evidence="2">Uncharacterized protein</fullName>
    </submittedName>
</protein>
<dbReference type="Proteomes" id="UP000011682">
    <property type="component" value="Unassembled WGS sequence"/>
</dbReference>
<comment type="caution">
    <text evidence="2">The sequence shown here is derived from an EMBL/GenBank/DDBJ whole genome shotgun (WGS) entry which is preliminary data.</text>
</comment>
<evidence type="ECO:0000256" key="1">
    <source>
        <dbReference type="SAM" id="MobiDB-lite"/>
    </source>
</evidence>
<dbReference type="EMBL" id="ANAH02000013">
    <property type="protein sequence ID" value="EPX60470.1"/>
    <property type="molecule type" value="Genomic_DNA"/>
</dbReference>
<organism evidence="2 3">
    <name type="scientific">Cystobacter fuscus (strain ATCC 25194 / DSM 2262 / NBRC 100088 / M29)</name>
    <dbReference type="NCBI Taxonomy" id="1242864"/>
    <lineage>
        <taxon>Bacteria</taxon>
        <taxon>Pseudomonadati</taxon>
        <taxon>Myxococcota</taxon>
        <taxon>Myxococcia</taxon>
        <taxon>Myxococcales</taxon>
        <taxon>Cystobacterineae</taxon>
        <taxon>Archangiaceae</taxon>
        <taxon>Cystobacter</taxon>
    </lineage>
</organism>
<sequence length="57" mass="6759">MQFEHGATPLRFTSRIREDPPCPTGRSSRATRDRAARRPPEARRRSRSRSSRRPRRQ</sequence>
<evidence type="ECO:0000313" key="3">
    <source>
        <dbReference type="Proteomes" id="UP000011682"/>
    </source>
</evidence>
<feature type="region of interest" description="Disordered" evidence="1">
    <location>
        <begin position="1"/>
        <end position="57"/>
    </location>
</feature>